<proteinExistence type="inferred from homology"/>
<dbReference type="CDD" id="cd11528">
    <property type="entry name" value="NTP-PPase_MazG_Nterm"/>
    <property type="match status" value="1"/>
</dbReference>
<dbReference type="Proteomes" id="UP000295399">
    <property type="component" value="Unassembled WGS sequence"/>
</dbReference>
<dbReference type="InterPro" id="IPR011551">
    <property type="entry name" value="NTP_PyrPHydrolase_MazG"/>
</dbReference>
<dbReference type="FunFam" id="1.10.287.1080:FF:000003">
    <property type="entry name" value="Nucleoside triphosphate pyrophosphohydrolase"/>
    <property type="match status" value="1"/>
</dbReference>
<dbReference type="EC" id="3.6.1.8" evidence="3"/>
<comment type="similarity">
    <text evidence="2">Belongs to the nucleoside triphosphate pyrophosphohydrolase family.</text>
</comment>
<dbReference type="PANTHER" id="PTHR30522">
    <property type="entry name" value="NUCLEOSIDE TRIPHOSPHATE PYROPHOSPHOHYDROLASE"/>
    <property type="match status" value="1"/>
</dbReference>
<evidence type="ECO:0000256" key="3">
    <source>
        <dbReference type="ARBA" id="ARBA00066372"/>
    </source>
</evidence>
<name>A0A4R2PTM0_RHOSA</name>
<evidence type="ECO:0000256" key="1">
    <source>
        <dbReference type="ARBA" id="ARBA00052141"/>
    </source>
</evidence>
<feature type="domain" description="NTP pyrophosphohydrolase MazG-like" evidence="5">
    <location>
        <begin position="176"/>
        <end position="237"/>
    </location>
</feature>
<dbReference type="InParanoid" id="A0A4R2PTM0"/>
<accession>A0A4R2PTM0</accession>
<dbReference type="Pfam" id="PF03819">
    <property type="entry name" value="MazG"/>
    <property type="match status" value="2"/>
</dbReference>
<dbReference type="AlphaFoldDB" id="A0A4R2PTM0"/>
<evidence type="ECO:0000256" key="4">
    <source>
        <dbReference type="ARBA" id="ARBA00074799"/>
    </source>
</evidence>
<keyword evidence="7" id="KW-1185">Reference proteome</keyword>
<organism evidence="6 7">
    <name type="scientific">Rhodothalassium salexigens DSM 2132</name>
    <dbReference type="NCBI Taxonomy" id="1188247"/>
    <lineage>
        <taxon>Bacteria</taxon>
        <taxon>Pseudomonadati</taxon>
        <taxon>Pseudomonadota</taxon>
        <taxon>Alphaproteobacteria</taxon>
        <taxon>Rhodothalassiales</taxon>
        <taxon>Rhodothalassiaceae</taxon>
        <taxon>Rhodothalassium</taxon>
    </lineage>
</organism>
<dbReference type="GO" id="GO:0046081">
    <property type="term" value="P:dUTP catabolic process"/>
    <property type="evidence" value="ECO:0007669"/>
    <property type="project" value="TreeGrafter"/>
</dbReference>
<gene>
    <name evidence="6" type="ORF">EV659_101388</name>
</gene>
<dbReference type="FunFam" id="1.10.287.1080:FF:000001">
    <property type="entry name" value="Nucleoside triphosphate pyrophosphohydrolase"/>
    <property type="match status" value="1"/>
</dbReference>
<protein>
    <recommendedName>
        <fullName evidence="4">Nucleoside triphosphate pyrophosphohydrolase</fullName>
        <ecNumber evidence="3">3.6.1.8</ecNumber>
    </recommendedName>
</protein>
<dbReference type="InterPro" id="IPR048011">
    <property type="entry name" value="NTP-PPase_MazG-like_C"/>
</dbReference>
<dbReference type="GO" id="GO:0006950">
    <property type="term" value="P:response to stress"/>
    <property type="evidence" value="ECO:0007669"/>
    <property type="project" value="UniProtKB-ARBA"/>
</dbReference>
<dbReference type="NCBIfam" id="NF007113">
    <property type="entry name" value="PRK09562.1"/>
    <property type="match status" value="1"/>
</dbReference>
<dbReference type="NCBIfam" id="TIGR00444">
    <property type="entry name" value="mazG"/>
    <property type="match status" value="1"/>
</dbReference>
<dbReference type="GO" id="GO:0046061">
    <property type="term" value="P:dATP catabolic process"/>
    <property type="evidence" value="ECO:0007669"/>
    <property type="project" value="TreeGrafter"/>
</dbReference>
<dbReference type="EMBL" id="SLXO01000001">
    <property type="protein sequence ID" value="TCP38484.1"/>
    <property type="molecule type" value="Genomic_DNA"/>
</dbReference>
<evidence type="ECO:0000256" key="2">
    <source>
        <dbReference type="ARBA" id="ARBA00061115"/>
    </source>
</evidence>
<dbReference type="GO" id="GO:0047693">
    <property type="term" value="F:ATP diphosphatase activity"/>
    <property type="evidence" value="ECO:0007669"/>
    <property type="project" value="UniProtKB-EC"/>
</dbReference>
<comment type="catalytic activity">
    <reaction evidence="1">
        <text>ATP + H2O = AMP + diphosphate + H(+)</text>
        <dbReference type="Rhea" id="RHEA:14245"/>
        <dbReference type="ChEBI" id="CHEBI:15377"/>
        <dbReference type="ChEBI" id="CHEBI:15378"/>
        <dbReference type="ChEBI" id="CHEBI:30616"/>
        <dbReference type="ChEBI" id="CHEBI:33019"/>
        <dbReference type="ChEBI" id="CHEBI:456215"/>
        <dbReference type="EC" id="3.6.1.8"/>
    </reaction>
</comment>
<dbReference type="GO" id="GO:0046052">
    <property type="term" value="P:UTP catabolic process"/>
    <property type="evidence" value="ECO:0007669"/>
    <property type="project" value="TreeGrafter"/>
</dbReference>
<evidence type="ECO:0000259" key="5">
    <source>
        <dbReference type="Pfam" id="PF03819"/>
    </source>
</evidence>
<dbReference type="InterPro" id="IPR048015">
    <property type="entry name" value="NTP-PPase_MazG-like_N"/>
</dbReference>
<dbReference type="FunCoup" id="A0A4R2PTM0">
    <property type="interactions" value="254"/>
</dbReference>
<dbReference type="CDD" id="cd11529">
    <property type="entry name" value="NTP-PPase_MazG_Cterm"/>
    <property type="match status" value="1"/>
</dbReference>
<evidence type="ECO:0000313" key="7">
    <source>
        <dbReference type="Proteomes" id="UP000295399"/>
    </source>
</evidence>
<evidence type="ECO:0000313" key="6">
    <source>
        <dbReference type="EMBL" id="TCP38484.1"/>
    </source>
</evidence>
<feature type="domain" description="NTP pyrophosphohydrolase MazG-like" evidence="5">
    <location>
        <begin position="33"/>
        <end position="106"/>
    </location>
</feature>
<dbReference type="RefSeq" id="WP_132706940.1">
    <property type="nucleotide sequence ID" value="NZ_JACIGF010000001.1"/>
</dbReference>
<dbReference type="SUPFAM" id="SSF101386">
    <property type="entry name" value="all-alpha NTP pyrophosphatases"/>
    <property type="match status" value="2"/>
</dbReference>
<comment type="caution">
    <text evidence="6">The sequence shown here is derived from an EMBL/GenBank/DDBJ whole genome shotgun (WGS) entry which is preliminary data.</text>
</comment>
<dbReference type="PANTHER" id="PTHR30522:SF0">
    <property type="entry name" value="NUCLEOSIDE TRIPHOSPHATE PYROPHOSPHOHYDROLASE"/>
    <property type="match status" value="1"/>
</dbReference>
<dbReference type="GO" id="GO:0006203">
    <property type="term" value="P:dGTP catabolic process"/>
    <property type="evidence" value="ECO:0007669"/>
    <property type="project" value="TreeGrafter"/>
</dbReference>
<dbReference type="OrthoDB" id="9808939at2"/>
<sequence>MSSPQSRYSLDDLLAIMARLRDPAGGCPWDLEQSFATIAPHTIEEAYEVADAIAEGDMAHLCEELGDLLLQVVFHAQMAAEMGAFDFADVVQAIAAKMVKRHPHVFADASIDDADAQTAAWEAQKAAEREAAARAAGRVPSALDDVARGLPALIRAIKLQKRAARVGFDWSEAGEILAKIREELDEVEDALPRSPERVREEVGDLLFAVTNLARRLDVEPETALADANRKFERRFRHMEAALDAEGRAPQDADLADLDALWDAAKAAEAQAG</sequence>
<dbReference type="Gene3D" id="1.10.287.1080">
    <property type="entry name" value="MazG-like"/>
    <property type="match status" value="2"/>
</dbReference>
<dbReference type="GO" id="GO:0046047">
    <property type="term" value="P:TTP catabolic process"/>
    <property type="evidence" value="ECO:0007669"/>
    <property type="project" value="TreeGrafter"/>
</dbReference>
<dbReference type="InterPro" id="IPR004518">
    <property type="entry name" value="MazG-like_dom"/>
</dbReference>
<dbReference type="GO" id="GO:0046076">
    <property type="term" value="P:dTTP catabolic process"/>
    <property type="evidence" value="ECO:0007669"/>
    <property type="project" value="TreeGrafter"/>
</dbReference>
<reference evidence="6 7" key="1">
    <citation type="submission" date="2019-03" db="EMBL/GenBank/DDBJ databases">
        <title>Genomic Encyclopedia of Type Strains, Phase IV (KMG-IV): sequencing the most valuable type-strain genomes for metagenomic binning, comparative biology and taxonomic classification.</title>
        <authorList>
            <person name="Goeker M."/>
        </authorList>
    </citation>
    <scope>NUCLEOTIDE SEQUENCE [LARGE SCALE GENOMIC DNA]</scope>
    <source>
        <strain evidence="6 7">DSM 2132</strain>
    </source>
</reference>